<organism evidence="1">
    <name type="scientific">Arundo donax</name>
    <name type="common">Giant reed</name>
    <name type="synonym">Donax arundinaceus</name>
    <dbReference type="NCBI Taxonomy" id="35708"/>
    <lineage>
        <taxon>Eukaryota</taxon>
        <taxon>Viridiplantae</taxon>
        <taxon>Streptophyta</taxon>
        <taxon>Embryophyta</taxon>
        <taxon>Tracheophyta</taxon>
        <taxon>Spermatophyta</taxon>
        <taxon>Magnoliopsida</taxon>
        <taxon>Liliopsida</taxon>
        <taxon>Poales</taxon>
        <taxon>Poaceae</taxon>
        <taxon>PACMAD clade</taxon>
        <taxon>Arundinoideae</taxon>
        <taxon>Arundineae</taxon>
        <taxon>Arundo</taxon>
    </lineage>
</organism>
<name>A0A0A8Z8E5_ARUDO</name>
<reference evidence="1" key="1">
    <citation type="submission" date="2014-09" db="EMBL/GenBank/DDBJ databases">
        <authorList>
            <person name="Magalhaes I.L.F."/>
            <person name="Oliveira U."/>
            <person name="Santos F.R."/>
            <person name="Vidigal T.H.D.A."/>
            <person name="Brescovit A.D."/>
            <person name="Santos A.J."/>
        </authorList>
    </citation>
    <scope>NUCLEOTIDE SEQUENCE</scope>
    <source>
        <tissue evidence="1">Shoot tissue taken approximately 20 cm above the soil surface</tissue>
    </source>
</reference>
<evidence type="ECO:0008006" key="2">
    <source>
        <dbReference type="Google" id="ProtNLM"/>
    </source>
</evidence>
<proteinExistence type="predicted"/>
<dbReference type="AlphaFoldDB" id="A0A0A8Z8E5"/>
<reference evidence="1" key="2">
    <citation type="journal article" date="2015" name="Data Brief">
        <title>Shoot transcriptome of the giant reed, Arundo donax.</title>
        <authorList>
            <person name="Barrero R.A."/>
            <person name="Guerrero F.D."/>
            <person name="Moolhuijzen P."/>
            <person name="Goolsby J.A."/>
            <person name="Tidwell J."/>
            <person name="Bellgard S.E."/>
            <person name="Bellgard M.I."/>
        </authorList>
    </citation>
    <scope>NUCLEOTIDE SEQUENCE</scope>
    <source>
        <tissue evidence="1">Shoot tissue taken approximately 20 cm above the soil surface</tissue>
    </source>
</reference>
<accession>A0A0A8Z8E5</accession>
<evidence type="ECO:0000313" key="1">
    <source>
        <dbReference type="EMBL" id="JAD31097.1"/>
    </source>
</evidence>
<dbReference type="EMBL" id="GBRH01266798">
    <property type="protein sequence ID" value="JAD31097.1"/>
    <property type="molecule type" value="Transcribed_RNA"/>
</dbReference>
<protein>
    <recommendedName>
        <fullName evidence="2">Reverse transcriptase zinc-binding domain-containing protein</fullName>
    </recommendedName>
</protein>
<sequence>MLSSSSLSPYSLAIAGPKPSLLQAVAAATGALAPPPSGISDMACDHVWFGLAKKGVIWRVGDGSKIKIWRHSWIPRPVFLKLAGRRRPCRLRWVSQLIDENARSWNESMLRRFFHSHDVVEILKIKLPWRQRDDFVAWHFEKSGFFSVRSASVLVSSYAILTKEDRQQAIVRMAQDRFGRNFGPYRHCQR</sequence>